<dbReference type="AlphaFoldDB" id="A0A1C2G0T7"/>
<dbReference type="Proteomes" id="UP000253250">
    <property type="component" value="Unassembled WGS sequence"/>
</dbReference>
<protein>
    <submittedName>
        <fullName evidence="1">Uncharacterized protein</fullName>
    </submittedName>
</protein>
<keyword evidence="2" id="KW-1185">Reference proteome</keyword>
<comment type="caution">
    <text evidence="1">The sequence shown here is derived from an EMBL/GenBank/DDBJ whole genome shotgun (WGS) entry which is preliminary data.</text>
</comment>
<gene>
    <name evidence="1" type="ORF">C4900_14010</name>
</gene>
<reference evidence="1 2" key="1">
    <citation type="submission" date="2018-02" db="EMBL/GenBank/DDBJ databases">
        <title>Insights into the biology of acidophilic members of the Acidiferrobacteraceae family derived from comparative genomic analyses.</title>
        <authorList>
            <person name="Issotta F."/>
            <person name="Thyssen C."/>
            <person name="Mena C."/>
            <person name="Moya A."/>
            <person name="Bellenberg S."/>
            <person name="Sproer C."/>
            <person name="Covarrubias P.C."/>
            <person name="Sand W."/>
            <person name="Quatrini R."/>
            <person name="Vera M."/>
        </authorList>
    </citation>
    <scope>NUCLEOTIDE SEQUENCE [LARGE SCALE GENOMIC DNA]</scope>
    <source>
        <strain evidence="2">m-1</strain>
    </source>
</reference>
<name>A0A1C2G0T7_9GAMM</name>
<dbReference type="RefSeq" id="WP_065970811.1">
    <property type="nucleotide sequence ID" value="NZ_CP080624.1"/>
</dbReference>
<sequence length="61" mass="6797">MNEPGLFALPFPDLWALAYEDEDPLALAVLERRVALMRAHDPPCRIMTGATSGRIKKDSTK</sequence>
<proteinExistence type="predicted"/>
<organism evidence="1 2">
    <name type="scientific">Acidiferrobacter thiooxydans</name>
    <dbReference type="NCBI Taxonomy" id="163359"/>
    <lineage>
        <taxon>Bacteria</taxon>
        <taxon>Pseudomonadati</taxon>
        <taxon>Pseudomonadota</taxon>
        <taxon>Gammaproteobacteria</taxon>
        <taxon>Acidiferrobacterales</taxon>
        <taxon>Acidiferrobacteraceae</taxon>
        <taxon>Acidiferrobacter</taxon>
    </lineage>
</organism>
<dbReference type="EMBL" id="PSYR01000002">
    <property type="protein sequence ID" value="RCN56858.1"/>
    <property type="molecule type" value="Genomic_DNA"/>
</dbReference>
<accession>A0A1C2G0T7</accession>
<evidence type="ECO:0000313" key="2">
    <source>
        <dbReference type="Proteomes" id="UP000253250"/>
    </source>
</evidence>
<evidence type="ECO:0000313" key="1">
    <source>
        <dbReference type="EMBL" id="RCN56858.1"/>
    </source>
</evidence>